<feature type="transmembrane region" description="Helical" evidence="6">
    <location>
        <begin position="164"/>
        <end position="184"/>
    </location>
</feature>
<dbReference type="RefSeq" id="WP_141053498.1">
    <property type="nucleotide sequence ID" value="NZ_CP018176.1"/>
</dbReference>
<accession>A0A3S6QQ16</accession>
<gene>
    <name evidence="7" type="ORF">BSQ49_05910</name>
</gene>
<name>A0A3S6QQ16_9LACO</name>
<keyword evidence="2" id="KW-1003">Cell membrane</keyword>
<evidence type="ECO:0000256" key="2">
    <source>
        <dbReference type="ARBA" id="ARBA00022475"/>
    </source>
</evidence>
<feature type="transmembrane region" description="Helical" evidence="6">
    <location>
        <begin position="65"/>
        <end position="85"/>
    </location>
</feature>
<dbReference type="Pfam" id="PF01810">
    <property type="entry name" value="LysE"/>
    <property type="match status" value="1"/>
</dbReference>
<keyword evidence="3 6" id="KW-0812">Transmembrane</keyword>
<feature type="transmembrane region" description="Helical" evidence="6">
    <location>
        <begin position="38"/>
        <end position="58"/>
    </location>
</feature>
<evidence type="ECO:0000313" key="7">
    <source>
        <dbReference type="EMBL" id="AUJ29769.1"/>
    </source>
</evidence>
<dbReference type="InterPro" id="IPR001123">
    <property type="entry name" value="LeuE-type"/>
</dbReference>
<feature type="transmembrane region" description="Helical" evidence="6">
    <location>
        <begin position="136"/>
        <end position="158"/>
    </location>
</feature>
<protein>
    <recommendedName>
        <fullName evidence="9">Transporter</fullName>
    </recommendedName>
</protein>
<comment type="subcellular location">
    <subcellularLocation>
        <location evidence="1">Cell membrane</location>
        <topology evidence="1">Multi-pass membrane protein</topology>
    </subcellularLocation>
</comment>
<keyword evidence="4 6" id="KW-1133">Transmembrane helix</keyword>
<dbReference type="PANTHER" id="PTHR30086">
    <property type="entry name" value="ARGININE EXPORTER PROTEIN ARGO"/>
    <property type="match status" value="1"/>
</dbReference>
<evidence type="ECO:0000256" key="5">
    <source>
        <dbReference type="ARBA" id="ARBA00023136"/>
    </source>
</evidence>
<dbReference type="PANTHER" id="PTHR30086:SF20">
    <property type="entry name" value="ARGININE EXPORTER PROTEIN ARGO-RELATED"/>
    <property type="match status" value="1"/>
</dbReference>
<dbReference type="GO" id="GO:0015171">
    <property type="term" value="F:amino acid transmembrane transporter activity"/>
    <property type="evidence" value="ECO:0007669"/>
    <property type="project" value="TreeGrafter"/>
</dbReference>
<dbReference type="KEGG" id="lhw:BSQ49_05910"/>
<evidence type="ECO:0000256" key="1">
    <source>
        <dbReference type="ARBA" id="ARBA00004651"/>
    </source>
</evidence>
<proteinExistence type="predicted"/>
<dbReference type="Proteomes" id="UP000314960">
    <property type="component" value="Chromosome"/>
</dbReference>
<evidence type="ECO:0000256" key="4">
    <source>
        <dbReference type="ARBA" id="ARBA00022989"/>
    </source>
</evidence>
<evidence type="ECO:0000256" key="3">
    <source>
        <dbReference type="ARBA" id="ARBA00022692"/>
    </source>
</evidence>
<dbReference type="AlphaFoldDB" id="A0A3S6QQ16"/>
<dbReference type="EMBL" id="CP018176">
    <property type="protein sequence ID" value="AUJ29769.1"/>
    <property type="molecule type" value="Genomic_DNA"/>
</dbReference>
<keyword evidence="5 6" id="KW-0472">Membrane</keyword>
<evidence type="ECO:0000313" key="8">
    <source>
        <dbReference type="Proteomes" id="UP000314960"/>
    </source>
</evidence>
<dbReference type="GO" id="GO:0033228">
    <property type="term" value="P:cysteine export across plasma membrane"/>
    <property type="evidence" value="ECO:0007669"/>
    <property type="project" value="TreeGrafter"/>
</dbReference>
<sequence length="185" mass="21191">MLAFLLFVVVMSFTPGPNTIMAMVSGQQRGFMNSLRLNFGMLFGICTIGIITALFASWFQRTPSFIFIMKVIGSCYLGYLTYHVFTSKPYQSKSDIGNFNTGFLIQITNIKVYLYFVTGLSAFTIHNFLSDIPVRWLLMVIIGSIGTFTWTLFGQVISKTYLKYYKYFNAFISLLLIFSIIDLWH</sequence>
<evidence type="ECO:0000256" key="6">
    <source>
        <dbReference type="SAM" id="Phobius"/>
    </source>
</evidence>
<dbReference type="GO" id="GO:0005886">
    <property type="term" value="C:plasma membrane"/>
    <property type="evidence" value="ECO:0007669"/>
    <property type="project" value="UniProtKB-SubCell"/>
</dbReference>
<organism evidence="7 8">
    <name type="scientific">Liquorilactobacillus hordei</name>
    <dbReference type="NCBI Taxonomy" id="468911"/>
    <lineage>
        <taxon>Bacteria</taxon>
        <taxon>Bacillati</taxon>
        <taxon>Bacillota</taxon>
        <taxon>Bacilli</taxon>
        <taxon>Lactobacillales</taxon>
        <taxon>Lactobacillaceae</taxon>
        <taxon>Liquorilactobacillus</taxon>
    </lineage>
</organism>
<reference evidence="7 8" key="1">
    <citation type="submission" date="2016-11" db="EMBL/GenBank/DDBJ databases">
        <title>Interaction between Lactobacillus species and yeast in water kefir.</title>
        <authorList>
            <person name="Behr J."/>
            <person name="Xu D."/>
            <person name="Vogel R.F."/>
        </authorList>
    </citation>
    <scope>NUCLEOTIDE SEQUENCE [LARGE SCALE GENOMIC DNA]</scope>
    <source>
        <strain evidence="7 8">TMW 1.1822</strain>
    </source>
</reference>
<evidence type="ECO:0008006" key="9">
    <source>
        <dbReference type="Google" id="ProtNLM"/>
    </source>
</evidence>